<dbReference type="RefSeq" id="WP_218157973.1">
    <property type="nucleotide sequence ID" value="NZ_MIHH01000003.1"/>
</dbReference>
<comment type="caution">
    <text evidence="1">The sequence shown here is derived from an EMBL/GenBank/DDBJ whole genome shotgun (WGS) entry which is preliminary data.</text>
</comment>
<dbReference type="NCBIfam" id="NF033453">
    <property type="entry name" value="BREX_3_BrxF"/>
    <property type="match status" value="1"/>
</dbReference>
<evidence type="ECO:0000313" key="1">
    <source>
        <dbReference type="EMBL" id="OIQ09529.1"/>
    </source>
</evidence>
<dbReference type="Proteomes" id="UP000182743">
    <property type="component" value="Unassembled WGS sequence"/>
</dbReference>
<dbReference type="AlphaFoldDB" id="A0A1J5K183"/>
<accession>A0A1J5K183</accession>
<dbReference type="InterPro" id="IPR027417">
    <property type="entry name" value="P-loop_NTPase"/>
</dbReference>
<evidence type="ECO:0008006" key="3">
    <source>
        <dbReference type="Google" id="ProtNLM"/>
    </source>
</evidence>
<protein>
    <recommendedName>
        <fullName evidence="3">BREX-3 system P-loop-containing protein BrxF</fullName>
    </recommendedName>
</protein>
<reference evidence="1 2" key="1">
    <citation type="submission" date="2016-08" db="EMBL/GenBank/DDBJ databases">
        <title>Genome-based comparison of Moorella thermoacetic strains.</title>
        <authorList>
            <person name="Poehlein A."/>
            <person name="Bengelsdorf F.R."/>
            <person name="Esser C."/>
            <person name="Duerre P."/>
            <person name="Daniel R."/>
        </authorList>
    </citation>
    <scope>NUCLEOTIDE SEQUENCE [LARGE SCALE GENOMIC DNA]</scope>
    <source>
        <strain evidence="1 2">DSM 11768</strain>
    </source>
</reference>
<dbReference type="SUPFAM" id="SSF52540">
    <property type="entry name" value="P-loop containing nucleoside triphosphate hydrolases"/>
    <property type="match status" value="1"/>
</dbReference>
<evidence type="ECO:0000313" key="2">
    <source>
        <dbReference type="Proteomes" id="UP000182743"/>
    </source>
</evidence>
<name>A0A1J5K183_NEOTH</name>
<organism evidence="1 2">
    <name type="scientific">Neomoorella thermoacetica</name>
    <name type="common">Clostridium thermoaceticum</name>
    <dbReference type="NCBI Taxonomy" id="1525"/>
    <lineage>
        <taxon>Bacteria</taxon>
        <taxon>Bacillati</taxon>
        <taxon>Bacillota</taxon>
        <taxon>Clostridia</taxon>
        <taxon>Neomoorellales</taxon>
        <taxon>Neomoorellaceae</taxon>
        <taxon>Neomoorella</taxon>
    </lineage>
</organism>
<proteinExistence type="predicted"/>
<sequence>MTLPKEIRSALRLVLKIAMRTDELRKQIEAARSRYYRLLLTVGPFHSGKTQILLQLAQDEDWPYINLNFVLSQKLLEYPHRIRALRLPRIVEAIIDDTAGDTVLLDNIEILFDPALQQDPLRLLQHISRTRTIVAAWSGKFEGRTLIYAEPGHPEYRKYTDVDALVCQI</sequence>
<dbReference type="EMBL" id="MIHH01000003">
    <property type="protein sequence ID" value="OIQ09529.1"/>
    <property type="molecule type" value="Genomic_DNA"/>
</dbReference>
<dbReference type="InterPro" id="IPR048067">
    <property type="entry name" value="BREX_3_BrxF"/>
</dbReference>
<gene>
    <name evidence="1" type="ORF">MOOR_09140</name>
</gene>